<comment type="similarity">
    <text evidence="2">Belongs to the GmhB family.</text>
</comment>
<keyword evidence="4" id="KW-0479">Metal-binding</keyword>
<comment type="subcellular location">
    <subcellularLocation>
        <location evidence="1">Cytoplasm</location>
    </subcellularLocation>
</comment>
<dbReference type="Gene3D" id="3.40.50.1000">
    <property type="entry name" value="HAD superfamily/HAD-like"/>
    <property type="match status" value="1"/>
</dbReference>
<keyword evidence="5" id="KW-0378">Hydrolase</keyword>
<dbReference type="InterPro" id="IPR006543">
    <property type="entry name" value="Histidinol-phos"/>
</dbReference>
<dbReference type="EMBL" id="LAZR01023967">
    <property type="protein sequence ID" value="KKL76690.1"/>
    <property type="molecule type" value="Genomic_DNA"/>
</dbReference>
<dbReference type="SUPFAM" id="SSF56784">
    <property type="entry name" value="HAD-like"/>
    <property type="match status" value="1"/>
</dbReference>
<dbReference type="InterPro" id="IPR006549">
    <property type="entry name" value="HAD-SF_hydro_IIIA"/>
</dbReference>
<keyword evidence="6" id="KW-0119">Carbohydrate metabolism</keyword>
<dbReference type="NCBIfam" id="TIGR01656">
    <property type="entry name" value="Histidinol-ppas"/>
    <property type="match status" value="1"/>
</dbReference>
<evidence type="ECO:0000256" key="3">
    <source>
        <dbReference type="ARBA" id="ARBA00022490"/>
    </source>
</evidence>
<keyword evidence="3" id="KW-0963">Cytoplasm</keyword>
<dbReference type="PANTHER" id="PTHR42891:SF1">
    <property type="entry name" value="D-GLYCERO-BETA-D-MANNO-HEPTOSE-1,7-BISPHOSPHATE 7-PHOSPHATASE"/>
    <property type="match status" value="1"/>
</dbReference>
<dbReference type="InterPro" id="IPR004446">
    <property type="entry name" value="Heptose_bisP_phosphatase"/>
</dbReference>
<sequence>CAPCFKRTCPEPEIKCMKAISQDDAISSIDKVLPTERAVFFDRDGTLCEDAHYLNSMDKLKVFDDINSLKLLIHKQFKLIGISNQSGIARGIVDEGFVMDLHAMFMDRHGFDDFPHCPHLPEEGCSCRKPEPGMVQQARSRHAIDLRKSFIVGDKDSDMLLAKAVGACGILVRSGKQEGSGHADHIVKGLKEAVEVILSEGVL</sequence>
<dbReference type="GO" id="GO:0005737">
    <property type="term" value="C:cytoplasm"/>
    <property type="evidence" value="ECO:0007669"/>
    <property type="project" value="UniProtKB-SubCell"/>
</dbReference>
<gene>
    <name evidence="8" type="ORF">LCGC14_2042350</name>
</gene>
<evidence type="ECO:0000256" key="1">
    <source>
        <dbReference type="ARBA" id="ARBA00004496"/>
    </source>
</evidence>
<dbReference type="GO" id="GO:0016791">
    <property type="term" value="F:phosphatase activity"/>
    <property type="evidence" value="ECO:0007669"/>
    <property type="project" value="InterPro"/>
</dbReference>
<evidence type="ECO:0000313" key="8">
    <source>
        <dbReference type="EMBL" id="KKL76690.1"/>
    </source>
</evidence>
<dbReference type="InterPro" id="IPR023214">
    <property type="entry name" value="HAD_sf"/>
</dbReference>
<evidence type="ECO:0000256" key="7">
    <source>
        <dbReference type="ARBA" id="ARBA00031828"/>
    </source>
</evidence>
<dbReference type="Pfam" id="PF13242">
    <property type="entry name" value="Hydrolase_like"/>
    <property type="match status" value="1"/>
</dbReference>
<dbReference type="GO" id="GO:0046872">
    <property type="term" value="F:metal ion binding"/>
    <property type="evidence" value="ECO:0007669"/>
    <property type="project" value="UniProtKB-KW"/>
</dbReference>
<accession>A0A0F9H4Y6</accession>
<protein>
    <recommendedName>
        <fullName evidence="7">D,D-heptose 1,7-bisphosphate phosphatase</fullName>
    </recommendedName>
</protein>
<dbReference type="AlphaFoldDB" id="A0A0F9H4Y6"/>
<feature type="non-terminal residue" evidence="8">
    <location>
        <position position="1"/>
    </location>
</feature>
<evidence type="ECO:0000256" key="2">
    <source>
        <dbReference type="ARBA" id="ARBA00005628"/>
    </source>
</evidence>
<name>A0A0F9H4Y6_9ZZZZ</name>
<reference evidence="8" key="1">
    <citation type="journal article" date="2015" name="Nature">
        <title>Complex archaea that bridge the gap between prokaryotes and eukaryotes.</title>
        <authorList>
            <person name="Spang A."/>
            <person name="Saw J.H."/>
            <person name="Jorgensen S.L."/>
            <person name="Zaremba-Niedzwiedzka K."/>
            <person name="Martijn J."/>
            <person name="Lind A.E."/>
            <person name="van Eijk R."/>
            <person name="Schleper C."/>
            <person name="Guy L."/>
            <person name="Ettema T.J."/>
        </authorList>
    </citation>
    <scope>NUCLEOTIDE SEQUENCE</scope>
</reference>
<organism evidence="8">
    <name type="scientific">marine sediment metagenome</name>
    <dbReference type="NCBI Taxonomy" id="412755"/>
    <lineage>
        <taxon>unclassified sequences</taxon>
        <taxon>metagenomes</taxon>
        <taxon>ecological metagenomes</taxon>
    </lineage>
</organism>
<evidence type="ECO:0000256" key="4">
    <source>
        <dbReference type="ARBA" id="ARBA00022723"/>
    </source>
</evidence>
<proteinExistence type="inferred from homology"/>
<evidence type="ECO:0000256" key="5">
    <source>
        <dbReference type="ARBA" id="ARBA00022801"/>
    </source>
</evidence>
<comment type="caution">
    <text evidence="8">The sequence shown here is derived from an EMBL/GenBank/DDBJ whole genome shotgun (WGS) entry which is preliminary data.</text>
</comment>
<dbReference type="NCBIfam" id="TIGR01662">
    <property type="entry name" value="HAD-SF-IIIA"/>
    <property type="match status" value="1"/>
</dbReference>
<evidence type="ECO:0000256" key="6">
    <source>
        <dbReference type="ARBA" id="ARBA00023277"/>
    </source>
</evidence>
<dbReference type="PANTHER" id="PTHR42891">
    <property type="entry name" value="D-GLYCERO-BETA-D-MANNO-HEPTOSE-1,7-BISPHOSPHATE 7-PHOSPHATASE"/>
    <property type="match status" value="1"/>
</dbReference>
<dbReference type="InterPro" id="IPR036412">
    <property type="entry name" value="HAD-like_sf"/>
</dbReference>
<dbReference type="GO" id="GO:0005975">
    <property type="term" value="P:carbohydrate metabolic process"/>
    <property type="evidence" value="ECO:0007669"/>
    <property type="project" value="InterPro"/>
</dbReference>